<accession>A0ABX4W7H5</accession>
<evidence type="ECO:0008006" key="3">
    <source>
        <dbReference type="Google" id="ProtNLM"/>
    </source>
</evidence>
<dbReference type="Proteomes" id="UP000236547">
    <property type="component" value="Unassembled WGS sequence"/>
</dbReference>
<keyword evidence="2" id="KW-1185">Reference proteome</keyword>
<comment type="caution">
    <text evidence="1">The sequence shown here is derived from an EMBL/GenBank/DDBJ whole genome shotgun (WGS) entry which is preliminary data.</text>
</comment>
<name>A0ABX4W7H5_VIBDI</name>
<dbReference type="RefSeq" id="WP_102963044.1">
    <property type="nucleotide sequence ID" value="NZ_JBJKCE010000001.1"/>
</dbReference>
<evidence type="ECO:0000313" key="2">
    <source>
        <dbReference type="Proteomes" id="UP000236547"/>
    </source>
</evidence>
<sequence length="131" mass="14070">MRLNFIPTTWITLWTLAALLVSGFTSGSTVMNSANSHDLQQMVSLMSCQAQQMSSHHQTIEEKDTVSTKGHCEVVSDTTQSCCDTTCVASVATLATPHVLITVSTSLALVTSPISGDVIRKTQSLYRPPIA</sequence>
<reference evidence="1 2" key="1">
    <citation type="submission" date="2018-01" db="EMBL/GenBank/DDBJ databases">
        <title>Draft genome sequences of six Vibrio diazotrophicus strains isolated from deep-sea sediments of the Baltic Sea.</title>
        <authorList>
            <person name="Castillo D."/>
            <person name="Vandieken V."/>
            <person name="Chiang O."/>
            <person name="Middelboe M."/>
        </authorList>
    </citation>
    <scope>NUCLEOTIDE SEQUENCE [LARGE SCALE GENOMIC DNA]</scope>
    <source>
        <strain evidence="1 2">65.10M</strain>
    </source>
</reference>
<proteinExistence type="predicted"/>
<organism evidence="1 2">
    <name type="scientific">Vibrio diazotrophicus</name>
    <dbReference type="NCBI Taxonomy" id="685"/>
    <lineage>
        <taxon>Bacteria</taxon>
        <taxon>Pseudomonadati</taxon>
        <taxon>Pseudomonadota</taxon>
        <taxon>Gammaproteobacteria</taxon>
        <taxon>Vibrionales</taxon>
        <taxon>Vibrionaceae</taxon>
        <taxon>Vibrio</taxon>
    </lineage>
</organism>
<protein>
    <recommendedName>
        <fullName evidence="3">DUF2946 domain-containing protein</fullName>
    </recommendedName>
</protein>
<evidence type="ECO:0000313" key="1">
    <source>
        <dbReference type="EMBL" id="PNH97960.1"/>
    </source>
</evidence>
<gene>
    <name evidence="1" type="ORF">C1O25_19530</name>
</gene>
<dbReference type="EMBL" id="POSM01000038">
    <property type="protein sequence ID" value="PNH97960.1"/>
    <property type="molecule type" value="Genomic_DNA"/>
</dbReference>